<dbReference type="EMBL" id="JARQWQ010000242">
    <property type="protein sequence ID" value="KAK2546919.1"/>
    <property type="molecule type" value="Genomic_DNA"/>
</dbReference>
<dbReference type="InterPro" id="IPR058913">
    <property type="entry name" value="Integrase_dom_put"/>
</dbReference>
<dbReference type="AlphaFoldDB" id="A0AAD9UR61"/>
<name>A0AAD9UR61_ACRCE</name>
<dbReference type="Pfam" id="PF24764">
    <property type="entry name" value="rva_4"/>
    <property type="match status" value="1"/>
</dbReference>
<proteinExistence type="predicted"/>
<evidence type="ECO:0000313" key="3">
    <source>
        <dbReference type="Proteomes" id="UP001249851"/>
    </source>
</evidence>
<comment type="caution">
    <text evidence="2">The sequence shown here is derived from an EMBL/GenBank/DDBJ whole genome shotgun (WGS) entry which is preliminary data.</text>
</comment>
<reference evidence="2" key="2">
    <citation type="journal article" date="2023" name="Science">
        <title>Genomic signatures of disease resistance in endangered staghorn corals.</title>
        <authorList>
            <person name="Vollmer S.V."/>
            <person name="Selwyn J.D."/>
            <person name="Despard B.A."/>
            <person name="Roesel C.L."/>
        </authorList>
    </citation>
    <scope>NUCLEOTIDE SEQUENCE</scope>
    <source>
        <strain evidence="2">K2</strain>
    </source>
</reference>
<dbReference type="Proteomes" id="UP001249851">
    <property type="component" value="Unassembled WGS sequence"/>
</dbReference>
<gene>
    <name evidence="2" type="ORF">P5673_033339</name>
</gene>
<accession>A0AAD9UR61</accession>
<reference evidence="2" key="1">
    <citation type="journal article" date="2023" name="G3 (Bethesda)">
        <title>Whole genome assembly and annotation of the endangered Caribbean coral Acropora cervicornis.</title>
        <authorList>
            <person name="Selwyn J.D."/>
            <person name="Vollmer S.V."/>
        </authorList>
    </citation>
    <scope>NUCLEOTIDE SEQUENCE</scope>
    <source>
        <strain evidence="2">K2</strain>
    </source>
</reference>
<evidence type="ECO:0000313" key="2">
    <source>
        <dbReference type="EMBL" id="KAK2546919.1"/>
    </source>
</evidence>
<protein>
    <recommendedName>
        <fullName evidence="1">Integrase core domain-containing protein</fullName>
    </recommendedName>
</protein>
<evidence type="ECO:0000259" key="1">
    <source>
        <dbReference type="Pfam" id="PF24764"/>
    </source>
</evidence>
<dbReference type="PANTHER" id="PTHR46791:SF5">
    <property type="entry name" value="CLR5 DOMAIN-CONTAINING PROTEIN-RELATED"/>
    <property type="match status" value="1"/>
</dbReference>
<dbReference type="PANTHER" id="PTHR46791">
    <property type="entry name" value="EXPRESSED PROTEIN"/>
    <property type="match status" value="1"/>
</dbReference>
<sequence length="106" mass="12306">MESEGILQPDNEMHLFALHFVYLPRINAAMEEFVVQWNNHSIRKTGRFSPRQLYVNGIIHVQNRNYSAVQNIYDPDQGNPMFGVDDSDELEIESDNNVQVPQLDFP</sequence>
<feature type="domain" description="Integrase core" evidence="1">
    <location>
        <begin position="1"/>
        <end position="68"/>
    </location>
</feature>
<organism evidence="2 3">
    <name type="scientific">Acropora cervicornis</name>
    <name type="common">Staghorn coral</name>
    <dbReference type="NCBI Taxonomy" id="6130"/>
    <lineage>
        <taxon>Eukaryota</taxon>
        <taxon>Metazoa</taxon>
        <taxon>Cnidaria</taxon>
        <taxon>Anthozoa</taxon>
        <taxon>Hexacorallia</taxon>
        <taxon>Scleractinia</taxon>
        <taxon>Astrocoeniina</taxon>
        <taxon>Acroporidae</taxon>
        <taxon>Acropora</taxon>
    </lineage>
</organism>
<keyword evidence="3" id="KW-1185">Reference proteome</keyword>